<protein>
    <submittedName>
        <fullName evidence="1">Uncharacterized protein</fullName>
    </submittedName>
</protein>
<keyword evidence="2" id="KW-1185">Reference proteome</keyword>
<dbReference type="AlphaFoldDB" id="A0A1I2P3V4"/>
<gene>
    <name evidence="1" type="ORF">SAMN02982927_00661</name>
</gene>
<dbReference type="EMBL" id="FOOY01000004">
    <property type="protein sequence ID" value="SFG09769.1"/>
    <property type="molecule type" value="Genomic_DNA"/>
</dbReference>
<dbReference type="STRING" id="269670.SAMN02982927_00661"/>
<dbReference type="Proteomes" id="UP000198752">
    <property type="component" value="Unassembled WGS sequence"/>
</dbReference>
<organism evidence="1 2">
    <name type="scientific">Sporolactobacillus nakayamae</name>
    <dbReference type="NCBI Taxonomy" id="269670"/>
    <lineage>
        <taxon>Bacteria</taxon>
        <taxon>Bacillati</taxon>
        <taxon>Bacillota</taxon>
        <taxon>Bacilli</taxon>
        <taxon>Bacillales</taxon>
        <taxon>Sporolactobacillaceae</taxon>
        <taxon>Sporolactobacillus</taxon>
    </lineage>
</organism>
<evidence type="ECO:0000313" key="1">
    <source>
        <dbReference type="EMBL" id="SFG09769.1"/>
    </source>
</evidence>
<reference evidence="2" key="1">
    <citation type="submission" date="2016-10" db="EMBL/GenBank/DDBJ databases">
        <authorList>
            <person name="Varghese N."/>
            <person name="Submissions S."/>
        </authorList>
    </citation>
    <scope>NUCLEOTIDE SEQUENCE [LARGE SCALE GENOMIC DNA]</scope>
    <source>
        <strain evidence="2">ATCC 700379</strain>
    </source>
</reference>
<proteinExistence type="predicted"/>
<dbReference type="RefSeq" id="WP_177184604.1">
    <property type="nucleotide sequence ID" value="NZ_FOOY01000004.1"/>
</dbReference>
<name>A0A1I2P3V4_9BACL</name>
<evidence type="ECO:0000313" key="2">
    <source>
        <dbReference type="Proteomes" id="UP000198752"/>
    </source>
</evidence>
<sequence length="55" mass="6500">MNKNVRAVRELSNLAILFDEMACRMSSTEFTHFVQEHDRLEQLNGIQLIEVKKHE</sequence>
<accession>A0A1I2P3V4</accession>